<evidence type="ECO:0000313" key="2">
    <source>
        <dbReference type="EMBL" id="OKH40068.1"/>
    </source>
</evidence>
<dbReference type="InterPro" id="IPR035093">
    <property type="entry name" value="RelE/ParE_toxin_dom_sf"/>
</dbReference>
<reference evidence="2 3" key="1">
    <citation type="submission" date="2016-11" db="EMBL/GenBank/DDBJ databases">
        <title>Draft Genome Sequences of Nine Cyanobacterial Strains from Diverse Habitats.</title>
        <authorList>
            <person name="Zhu T."/>
            <person name="Hou S."/>
            <person name="Lu X."/>
            <person name="Hess W.R."/>
        </authorList>
    </citation>
    <scope>NUCLEOTIDE SEQUENCE [LARGE SCALE GENOMIC DNA]</scope>
    <source>
        <strain evidence="2 3">IAM M-71</strain>
    </source>
</reference>
<comment type="caution">
    <text evidence="2">The sequence shown here is derived from an EMBL/GenBank/DDBJ whole genome shotgun (WGS) entry which is preliminary data.</text>
</comment>
<dbReference type="Proteomes" id="UP000185860">
    <property type="component" value="Unassembled WGS sequence"/>
</dbReference>
<sequence length="84" mass="10153">MHYTNRRFWEYYNALPEDVQRNADRCYEILKTDPSHPSLHFKKVGKYWSVRAGRDYRALGIEVEKGILWFWIGTHAEYDKLTSK</sequence>
<dbReference type="InterPro" id="IPR056925">
    <property type="entry name" value="ParE-like"/>
</dbReference>
<dbReference type="AlphaFoldDB" id="A0A1U7IRI0"/>
<dbReference type="STRING" id="454136.NIES2119_03730"/>
<dbReference type="RefSeq" id="WP_073592131.1">
    <property type="nucleotide sequence ID" value="NZ_MRCE01000003.1"/>
</dbReference>
<organism evidence="2 3">
    <name type="scientific">[Phormidium ambiguum] IAM M-71</name>
    <dbReference type="NCBI Taxonomy" id="454136"/>
    <lineage>
        <taxon>Bacteria</taxon>
        <taxon>Bacillati</taxon>
        <taxon>Cyanobacteriota</taxon>
        <taxon>Cyanophyceae</taxon>
        <taxon>Oscillatoriophycideae</taxon>
        <taxon>Aerosakkonematales</taxon>
        <taxon>Aerosakkonemataceae</taxon>
        <taxon>Floridanema</taxon>
    </lineage>
</organism>
<proteinExistence type="predicted"/>
<dbReference type="SUPFAM" id="SSF143011">
    <property type="entry name" value="RelE-like"/>
    <property type="match status" value="1"/>
</dbReference>
<name>A0A1U7IRI0_9CYAN</name>
<evidence type="ECO:0000259" key="1">
    <source>
        <dbReference type="Pfam" id="PF24732"/>
    </source>
</evidence>
<dbReference type="Pfam" id="PF24732">
    <property type="entry name" value="ParE_like"/>
    <property type="match status" value="1"/>
</dbReference>
<evidence type="ECO:0000313" key="3">
    <source>
        <dbReference type="Proteomes" id="UP000185860"/>
    </source>
</evidence>
<protein>
    <recommendedName>
        <fullName evidence="1">ParE-like toxin domain-containing protein</fullName>
    </recommendedName>
</protein>
<gene>
    <name evidence="2" type="ORF">NIES2119_03730</name>
</gene>
<dbReference type="EMBL" id="MRCE01000003">
    <property type="protein sequence ID" value="OKH40068.1"/>
    <property type="molecule type" value="Genomic_DNA"/>
</dbReference>
<dbReference type="OrthoDB" id="129742at2"/>
<feature type="domain" description="ParE-like toxin" evidence="1">
    <location>
        <begin position="18"/>
        <end position="80"/>
    </location>
</feature>
<accession>A0A1U7IRI0</accession>